<dbReference type="RefSeq" id="WP_011814138.1">
    <property type="nucleotide sequence ID" value="NC_008789.1"/>
</dbReference>
<proteinExistence type="inferred from homology"/>
<dbReference type="InterPro" id="IPR036588">
    <property type="entry name" value="CobH/CbiC_sf"/>
</dbReference>
<dbReference type="AlphaFoldDB" id="A1WWQ4"/>
<evidence type="ECO:0000256" key="2">
    <source>
        <dbReference type="ARBA" id="ARBA00009774"/>
    </source>
</evidence>
<keyword evidence="3" id="KW-0169">Cobalamin biosynthesis</keyword>
<dbReference type="Gene3D" id="3.40.50.10230">
    <property type="entry name" value="Cobalamin biosynthesis CobH/CbiC, precorrin-8X methylmutase"/>
    <property type="match status" value="1"/>
</dbReference>
<name>A1WWQ4_HALHL</name>
<sequence>MSREPSVTEQQTASGRQIEACSFARVDAEAGDRSAYDAAQWAVVRRMIHATADFDFNGVTRFHPRAVTAGMEAIRAGAPVFVDVEMIRVGLSAARLGHFGIEAHCLMADPRAAERAQQAGTTRAEQAVALAAEQGWLDGAIVAVGNAPTALRAVLERIHGGVVAPRLLIAMPVGFVAAAESSEEAMAQQQVPWIATAGRKGGTPPVVACLHALLALAEEGDG</sequence>
<dbReference type="KEGG" id="hha:Hhal_1349"/>
<dbReference type="GO" id="GO:0009236">
    <property type="term" value="P:cobalamin biosynthetic process"/>
    <property type="evidence" value="ECO:0007669"/>
    <property type="project" value="UniProtKB-UniPathway"/>
</dbReference>
<gene>
    <name evidence="6" type="ordered locus">Hhal_1349</name>
</gene>
<dbReference type="InterPro" id="IPR003722">
    <property type="entry name" value="Cbl_synth_CobH/CbiC"/>
</dbReference>
<dbReference type="EC" id="5.4.1.2" evidence="6"/>
<comment type="pathway">
    <text evidence="1">Cofactor biosynthesis; adenosylcobalamin biosynthesis.</text>
</comment>
<organism evidence="6 7">
    <name type="scientific">Halorhodospira halophila (strain DSM 244 / SL1)</name>
    <name type="common">Ectothiorhodospira halophila (strain DSM 244 / SL1)</name>
    <dbReference type="NCBI Taxonomy" id="349124"/>
    <lineage>
        <taxon>Bacteria</taxon>
        <taxon>Pseudomonadati</taxon>
        <taxon>Pseudomonadota</taxon>
        <taxon>Gammaproteobacteria</taxon>
        <taxon>Chromatiales</taxon>
        <taxon>Ectothiorhodospiraceae</taxon>
        <taxon>Halorhodospira</taxon>
    </lineage>
</organism>
<dbReference type="STRING" id="349124.Hhal_1349"/>
<dbReference type="EMBL" id="CP000544">
    <property type="protein sequence ID" value="ABM62116.1"/>
    <property type="molecule type" value="Genomic_DNA"/>
</dbReference>
<dbReference type="PANTHER" id="PTHR43588:SF1">
    <property type="entry name" value="COBALT-PRECORRIN-8 METHYLMUTASE"/>
    <property type="match status" value="1"/>
</dbReference>
<evidence type="ECO:0000259" key="5">
    <source>
        <dbReference type="Pfam" id="PF02570"/>
    </source>
</evidence>
<evidence type="ECO:0000313" key="6">
    <source>
        <dbReference type="EMBL" id="ABM62116.1"/>
    </source>
</evidence>
<dbReference type="HOGENOM" id="CLU_084703_1_1_6"/>
<evidence type="ECO:0000256" key="3">
    <source>
        <dbReference type="ARBA" id="ARBA00022573"/>
    </source>
</evidence>
<dbReference type="OrthoDB" id="9780708at2"/>
<evidence type="ECO:0000313" key="7">
    <source>
        <dbReference type="Proteomes" id="UP000000647"/>
    </source>
</evidence>
<keyword evidence="7" id="KW-1185">Reference proteome</keyword>
<dbReference type="eggNOG" id="COG2082">
    <property type="taxonomic scope" value="Bacteria"/>
</dbReference>
<reference evidence="7" key="1">
    <citation type="submission" date="2006-12" db="EMBL/GenBank/DDBJ databases">
        <title>Complete sequence of Halorhodospira halophila SL1.</title>
        <authorList>
            <consortium name="US DOE Joint Genome Institute"/>
            <person name="Copeland A."/>
            <person name="Lucas S."/>
            <person name="Lapidus A."/>
            <person name="Barry K."/>
            <person name="Detter J.C."/>
            <person name="Glavina del Rio T."/>
            <person name="Hammon N."/>
            <person name="Israni S."/>
            <person name="Dalin E."/>
            <person name="Tice H."/>
            <person name="Pitluck S."/>
            <person name="Saunders E."/>
            <person name="Brettin T."/>
            <person name="Bruce D."/>
            <person name="Han C."/>
            <person name="Tapia R."/>
            <person name="Schmutz J."/>
            <person name="Larimer F."/>
            <person name="Land M."/>
            <person name="Hauser L."/>
            <person name="Kyrpides N."/>
            <person name="Mikhailova N."/>
            <person name="Hoff W."/>
            <person name="Richardson P."/>
        </authorList>
    </citation>
    <scope>NUCLEOTIDE SEQUENCE [LARGE SCALE GENOMIC DNA]</scope>
    <source>
        <strain evidence="7">DSM 244 / SL1</strain>
    </source>
</reference>
<dbReference type="PANTHER" id="PTHR43588">
    <property type="entry name" value="COBALT-PRECORRIN-8 METHYLMUTASE"/>
    <property type="match status" value="1"/>
</dbReference>
<feature type="domain" description="Cobalamin biosynthesis precorrin-8X methylmutase CobH/CbiC" evidence="5">
    <location>
        <begin position="17"/>
        <end position="215"/>
    </location>
</feature>
<dbReference type="UniPathway" id="UPA00148"/>
<dbReference type="Proteomes" id="UP000000647">
    <property type="component" value="Chromosome"/>
</dbReference>
<keyword evidence="4 6" id="KW-0413">Isomerase</keyword>
<evidence type="ECO:0000256" key="1">
    <source>
        <dbReference type="ARBA" id="ARBA00004953"/>
    </source>
</evidence>
<evidence type="ECO:0000256" key="4">
    <source>
        <dbReference type="ARBA" id="ARBA00023235"/>
    </source>
</evidence>
<dbReference type="Pfam" id="PF02570">
    <property type="entry name" value="CbiC"/>
    <property type="match status" value="1"/>
</dbReference>
<reference evidence="6 7" key="2">
    <citation type="journal article" date="2013" name="Stand. Genomic Sci.">
        <title>Complete genome sequence of Halorhodospira halophila SL1.</title>
        <authorList>
            <person name="Challacombe J.F."/>
            <person name="Majid S."/>
            <person name="Deole R."/>
            <person name="Brettin T.S."/>
            <person name="Bruce D."/>
            <person name="Delano S.F."/>
            <person name="Detter J.C."/>
            <person name="Gleasner C.D."/>
            <person name="Han C.S."/>
            <person name="Misra M."/>
            <person name="Reitenga K.G."/>
            <person name="Mikhailova N."/>
            <person name="Woyke T."/>
            <person name="Pitluck S."/>
            <person name="Nolan M."/>
            <person name="Land M.L."/>
            <person name="Saunders E."/>
            <person name="Tapia R."/>
            <person name="Lapidus A."/>
            <person name="Ivanova N."/>
            <person name="Hoff W.D."/>
        </authorList>
    </citation>
    <scope>NUCLEOTIDE SEQUENCE [LARGE SCALE GENOMIC DNA]</scope>
    <source>
        <strain evidence="7">DSM 244 / SL1</strain>
    </source>
</reference>
<dbReference type="GO" id="GO:0016993">
    <property type="term" value="F:precorrin-8X methylmutase activity"/>
    <property type="evidence" value="ECO:0007669"/>
    <property type="project" value="InterPro"/>
</dbReference>
<dbReference type="SUPFAM" id="SSF63965">
    <property type="entry name" value="Precorrin-8X methylmutase CbiC/CobH"/>
    <property type="match status" value="1"/>
</dbReference>
<comment type="similarity">
    <text evidence="2">Belongs to the CobH/CbiC family.</text>
</comment>
<accession>A1WWQ4</accession>
<protein>
    <submittedName>
        <fullName evidence="6">Precorrin-8X methylmutase</fullName>
        <ecNumber evidence="6">5.4.1.2</ecNumber>
    </submittedName>
</protein>